<keyword evidence="2" id="KW-0812">Transmembrane</keyword>
<name>A0ABW3EVV4_9ACTN</name>
<comment type="caution">
    <text evidence="3">The sequence shown here is derived from an EMBL/GenBank/DDBJ whole genome shotgun (WGS) entry which is preliminary data.</text>
</comment>
<evidence type="ECO:0000256" key="1">
    <source>
        <dbReference type="SAM" id="MobiDB-lite"/>
    </source>
</evidence>
<accession>A0ABW3EVV4</accession>
<dbReference type="EMBL" id="JBHTJA010000068">
    <property type="protein sequence ID" value="MFD0903936.1"/>
    <property type="molecule type" value="Genomic_DNA"/>
</dbReference>
<reference evidence="4" key="1">
    <citation type="journal article" date="2019" name="Int. J. Syst. Evol. Microbiol.">
        <title>The Global Catalogue of Microorganisms (GCM) 10K type strain sequencing project: providing services to taxonomists for standard genome sequencing and annotation.</title>
        <authorList>
            <consortium name="The Broad Institute Genomics Platform"/>
            <consortium name="The Broad Institute Genome Sequencing Center for Infectious Disease"/>
            <person name="Wu L."/>
            <person name="Ma J."/>
        </authorList>
    </citation>
    <scope>NUCLEOTIDE SEQUENCE [LARGE SCALE GENOMIC DNA]</scope>
    <source>
        <strain evidence="4">JCM 31202</strain>
    </source>
</reference>
<dbReference type="Proteomes" id="UP001596972">
    <property type="component" value="Unassembled WGS sequence"/>
</dbReference>
<gene>
    <name evidence="3" type="ORF">ACFQ11_26350</name>
</gene>
<organism evidence="3 4">
    <name type="scientific">Actinomadura sediminis</name>
    <dbReference type="NCBI Taxonomy" id="1038904"/>
    <lineage>
        <taxon>Bacteria</taxon>
        <taxon>Bacillati</taxon>
        <taxon>Actinomycetota</taxon>
        <taxon>Actinomycetes</taxon>
        <taxon>Streptosporangiales</taxon>
        <taxon>Thermomonosporaceae</taxon>
        <taxon>Actinomadura</taxon>
    </lineage>
</organism>
<protein>
    <recommendedName>
        <fullName evidence="5">MYXO-CTERM domain-containing protein</fullName>
    </recommendedName>
</protein>
<feature type="transmembrane region" description="Helical" evidence="2">
    <location>
        <begin position="186"/>
        <end position="207"/>
    </location>
</feature>
<evidence type="ECO:0008006" key="5">
    <source>
        <dbReference type="Google" id="ProtNLM"/>
    </source>
</evidence>
<feature type="compositionally biased region" description="Low complexity" evidence="1">
    <location>
        <begin position="160"/>
        <end position="170"/>
    </location>
</feature>
<proteinExistence type="predicted"/>
<dbReference type="RefSeq" id="WP_378303265.1">
    <property type="nucleotide sequence ID" value="NZ_JBHTJA010000068.1"/>
</dbReference>
<feature type="region of interest" description="Disordered" evidence="1">
    <location>
        <begin position="145"/>
        <end position="177"/>
    </location>
</feature>
<keyword evidence="2" id="KW-1133">Transmembrane helix</keyword>
<keyword evidence="4" id="KW-1185">Reference proteome</keyword>
<evidence type="ECO:0000313" key="4">
    <source>
        <dbReference type="Proteomes" id="UP001596972"/>
    </source>
</evidence>
<keyword evidence="2" id="KW-0472">Membrane</keyword>
<feature type="compositionally biased region" description="Basic and acidic residues" evidence="1">
    <location>
        <begin position="145"/>
        <end position="158"/>
    </location>
</feature>
<sequence length="424" mass="45143">MTAPSPGERIAAALRRSPLHVDPSLESALPAARRRRVLDELGRQPRPTFVVLVPIIAGGTWQEPEQLAAVVQSRLGRPGVFITLGKYAGDLNARLLPDDLTDDRGMEVRHAALAVSLDPAFRKATLADRLDRTLELLRTGKGEEEYRRQSAALRERSRSRSATARPESAAGGEGGGAGGDGDGAGALGAALGGAAVAAAAVGGLLLWQHRRMAAPVRAQRTAGDALLLERTVFATADRATRDELRAQASAEVIAFGELLDRTDVPGTDPVVRDLLARALDAYSAAGRVLDDARGIPDLAGVLVLVDQGRDALASAGSLAAGGPGIPPEPLCFFNPLHGDAAVRLTWRPPGTRRSLRVRACRDCARAAKDRGTPRYLLDDRGDRPVPYFEAAPETSVWAATGYGQLRSDLIERVLRGDHARRRPR</sequence>
<evidence type="ECO:0000256" key="2">
    <source>
        <dbReference type="SAM" id="Phobius"/>
    </source>
</evidence>
<evidence type="ECO:0000313" key="3">
    <source>
        <dbReference type="EMBL" id="MFD0903936.1"/>
    </source>
</evidence>